<dbReference type="Proteomes" id="UP000325779">
    <property type="component" value="Unassembled WGS sequence"/>
</dbReference>
<name>A0ABD7VMF1_PSEFL</name>
<organism evidence="2 3">
    <name type="scientific">Pseudomonas fluorescens</name>
    <dbReference type="NCBI Taxonomy" id="294"/>
    <lineage>
        <taxon>Bacteria</taxon>
        <taxon>Pseudomonadati</taxon>
        <taxon>Pseudomonadota</taxon>
        <taxon>Gammaproteobacteria</taxon>
        <taxon>Pseudomonadales</taxon>
        <taxon>Pseudomonadaceae</taxon>
        <taxon>Pseudomonas</taxon>
    </lineage>
</organism>
<feature type="transmembrane region" description="Helical" evidence="1">
    <location>
        <begin position="79"/>
        <end position="98"/>
    </location>
</feature>
<sequence>MVVVIEAGVGQGCSLFLIETTEGHAGFQAHGFDAFDHFQHVGHVLGRRMLPRRAHAETRRADGFGAGSLFEDFLHFHQLFFFQAGVVVTGLRTIFAIFRAGARLDRQQRGDLNAVGVEMRAVHRLRLEQQVVEWLYEEGSDFGQ</sequence>
<evidence type="ECO:0000256" key="1">
    <source>
        <dbReference type="SAM" id="Phobius"/>
    </source>
</evidence>
<keyword evidence="1" id="KW-1133">Transmembrane helix</keyword>
<evidence type="ECO:0000313" key="3">
    <source>
        <dbReference type="Proteomes" id="UP000325779"/>
    </source>
</evidence>
<keyword evidence="1" id="KW-0812">Transmembrane</keyword>
<gene>
    <name evidence="2" type="ORF">PS732_04896</name>
</gene>
<evidence type="ECO:0000313" key="2">
    <source>
        <dbReference type="EMBL" id="VVP41072.1"/>
    </source>
</evidence>
<accession>A0ABD7VMF1</accession>
<keyword evidence="1" id="KW-0472">Membrane</keyword>
<protein>
    <submittedName>
        <fullName evidence="2">Uncharacterized protein</fullName>
    </submittedName>
</protein>
<dbReference type="EMBL" id="CABVIJ010000028">
    <property type="protein sequence ID" value="VVP41072.1"/>
    <property type="molecule type" value="Genomic_DNA"/>
</dbReference>
<dbReference type="AlphaFoldDB" id="A0ABD7VMF1"/>
<proteinExistence type="predicted"/>
<reference evidence="2 3" key="1">
    <citation type="submission" date="2019-09" db="EMBL/GenBank/DDBJ databases">
        <authorList>
            <person name="Chandra G."/>
            <person name="Truman W A."/>
        </authorList>
    </citation>
    <scope>NUCLEOTIDE SEQUENCE [LARGE SCALE GENOMIC DNA]</scope>
    <source>
        <strain evidence="2">PS732</strain>
    </source>
</reference>
<comment type="caution">
    <text evidence="2">The sequence shown here is derived from an EMBL/GenBank/DDBJ whole genome shotgun (WGS) entry which is preliminary data.</text>
</comment>